<accession>A0A3A6THW2</accession>
<dbReference type="Pfam" id="PF00805">
    <property type="entry name" value="Pentapeptide"/>
    <property type="match status" value="4"/>
</dbReference>
<name>A0A3A6THW2_9GAMM</name>
<dbReference type="RefSeq" id="WP_121854573.1">
    <property type="nucleotide sequence ID" value="NZ_JAKILH010000122.1"/>
</dbReference>
<evidence type="ECO:0000313" key="2">
    <source>
        <dbReference type="Proteomes" id="UP000273022"/>
    </source>
</evidence>
<dbReference type="AlphaFoldDB" id="A0A3A6THW2"/>
<dbReference type="InterPro" id="IPR051082">
    <property type="entry name" value="Pentapeptide-BTB/POZ_domain"/>
</dbReference>
<dbReference type="InterPro" id="IPR001646">
    <property type="entry name" value="5peptide_repeat"/>
</dbReference>
<dbReference type="PANTHER" id="PTHR14136">
    <property type="entry name" value="BTB_POZ DOMAIN-CONTAINING PROTEIN KCTD9"/>
    <property type="match status" value="1"/>
</dbReference>
<proteinExistence type="predicted"/>
<reference evidence="1 2" key="1">
    <citation type="submission" date="2018-09" db="EMBL/GenBank/DDBJ databases">
        <title>Phylogeny of the Shewanellaceae, and recommendation for two new genera, Pseudoshewanella and Parashewanella.</title>
        <authorList>
            <person name="Wang G."/>
        </authorList>
    </citation>
    <scope>NUCLEOTIDE SEQUENCE [LARGE SCALE GENOMIC DNA]</scope>
    <source>
        <strain evidence="1 2">KCTC 22492</strain>
    </source>
</reference>
<dbReference type="SUPFAM" id="SSF141571">
    <property type="entry name" value="Pentapeptide repeat-like"/>
    <property type="match status" value="2"/>
</dbReference>
<gene>
    <name evidence="1" type="ORF">D5R81_15710</name>
</gene>
<sequence>MLHSAEQFNQISKPYNVSGSSLSLLNNAASGVEHCAFEASFLQSIYSPRDKQHCAGLFKFWKVTKDPVALFKTFVELRLYASKDFYPCFQLKIINGLVEFEFVYSKYLLPSSEIPYKKIRLEDIDLSSWELTGIDLSEAYLTRANLSRCVLGNMSLTNCCLFKANCCGMNAHRVSMQCTLLVQADLREAVFSNINARNVILRGANCSAMQMQDVSMVGARLSNTVINDANLLRVDMSNAQANQSPLHCLRTKFIDCELNSAQLPSADLSHSCLAKCRLEKASLVGARMRGINLERAWLKETEMINVDLKWANLFDINAESIIAWGANFEGVNAELADFSFGRFFSYSESVPTSFTNANLKNAYFLGADLHCADFRGADLTNANFTGANLTEANFDGAILDGAVFSYADCTGGNFNNASMKNFEANITQWHNASMLGAKIVFTDEEEQETIVHENSKPKLEDETLDNVMESSGGNTATSVKSIVKCPPQMIIFEVELDNFFDELVDESASLQHYDSGLELDEPRMYADSASLSMAASVDGSLAIIPSRRKRASSSLSSEVDSFYSRSASSNNGASLEELKGILHAEMTNSTLKQQLLEAATKSECFEEEQSPYST</sequence>
<keyword evidence="2" id="KW-1185">Reference proteome</keyword>
<dbReference type="Gene3D" id="2.160.20.80">
    <property type="entry name" value="E3 ubiquitin-protein ligase SopA"/>
    <property type="match status" value="3"/>
</dbReference>
<dbReference type="EMBL" id="QYYH01000118">
    <property type="protein sequence ID" value="RJY07509.1"/>
    <property type="molecule type" value="Genomic_DNA"/>
</dbReference>
<dbReference type="OrthoDB" id="7932329at2"/>
<comment type="caution">
    <text evidence="1">The sequence shown here is derived from an EMBL/GenBank/DDBJ whole genome shotgun (WGS) entry which is preliminary data.</text>
</comment>
<protein>
    <submittedName>
        <fullName evidence="1">Pentapeptide repeat-containing protein</fullName>
    </submittedName>
</protein>
<organism evidence="1 2">
    <name type="scientific">Parashewanella spongiae</name>
    <dbReference type="NCBI Taxonomy" id="342950"/>
    <lineage>
        <taxon>Bacteria</taxon>
        <taxon>Pseudomonadati</taxon>
        <taxon>Pseudomonadota</taxon>
        <taxon>Gammaproteobacteria</taxon>
        <taxon>Alteromonadales</taxon>
        <taxon>Shewanellaceae</taxon>
        <taxon>Parashewanella</taxon>
    </lineage>
</organism>
<dbReference type="Proteomes" id="UP000273022">
    <property type="component" value="Unassembled WGS sequence"/>
</dbReference>
<dbReference type="PANTHER" id="PTHR14136:SF17">
    <property type="entry name" value="BTB_POZ DOMAIN-CONTAINING PROTEIN KCTD9"/>
    <property type="match status" value="1"/>
</dbReference>
<evidence type="ECO:0000313" key="1">
    <source>
        <dbReference type="EMBL" id="RJY07509.1"/>
    </source>
</evidence>